<dbReference type="GO" id="GO:0006730">
    <property type="term" value="P:one-carbon metabolic process"/>
    <property type="evidence" value="ECO:0007669"/>
    <property type="project" value="UniProtKB-KW"/>
</dbReference>
<evidence type="ECO:0000256" key="4">
    <source>
        <dbReference type="ARBA" id="ARBA00022563"/>
    </source>
</evidence>
<dbReference type="EC" id="1.5.1.3" evidence="3 8"/>
<evidence type="ECO:0000256" key="5">
    <source>
        <dbReference type="ARBA" id="ARBA00022857"/>
    </source>
</evidence>
<dbReference type="GO" id="GO:0046654">
    <property type="term" value="P:tetrahydrofolate biosynthetic process"/>
    <property type="evidence" value="ECO:0007669"/>
    <property type="project" value="UniProtKB-UniPathway"/>
</dbReference>
<dbReference type="Pfam" id="PF00186">
    <property type="entry name" value="DHFR_1"/>
    <property type="match status" value="1"/>
</dbReference>
<keyword evidence="5 8" id="KW-0521">NADP</keyword>
<keyword evidence="6 8" id="KW-0560">Oxidoreductase</keyword>
<comment type="function">
    <text evidence="7 8">Key enzyme in folate metabolism. Catalyzes an essential reaction for de novo glycine and purine synthesis, and for DNA precursor synthesis.</text>
</comment>
<dbReference type="OrthoDB" id="9804315at2"/>
<dbReference type="CDD" id="cd00209">
    <property type="entry name" value="DHFR"/>
    <property type="match status" value="1"/>
</dbReference>
<evidence type="ECO:0000313" key="10">
    <source>
        <dbReference type="EMBL" id="APM39375.1"/>
    </source>
</evidence>
<dbReference type="PANTHER" id="PTHR48069:SF3">
    <property type="entry name" value="DIHYDROFOLATE REDUCTASE"/>
    <property type="match status" value="1"/>
</dbReference>
<comment type="catalytic activity">
    <reaction evidence="8">
        <text>(6S)-5,6,7,8-tetrahydrofolate + NADP(+) = 7,8-dihydrofolate + NADPH + H(+)</text>
        <dbReference type="Rhea" id="RHEA:15009"/>
        <dbReference type="ChEBI" id="CHEBI:15378"/>
        <dbReference type="ChEBI" id="CHEBI:57451"/>
        <dbReference type="ChEBI" id="CHEBI:57453"/>
        <dbReference type="ChEBI" id="CHEBI:57783"/>
        <dbReference type="ChEBI" id="CHEBI:58349"/>
        <dbReference type="EC" id="1.5.1.3"/>
    </reaction>
</comment>
<dbReference type="AlphaFoldDB" id="A0A1L5F8N7"/>
<evidence type="ECO:0000256" key="2">
    <source>
        <dbReference type="ARBA" id="ARBA00009539"/>
    </source>
</evidence>
<dbReference type="InterPro" id="IPR012259">
    <property type="entry name" value="DHFR"/>
</dbReference>
<dbReference type="PRINTS" id="PR00070">
    <property type="entry name" value="DHFR"/>
</dbReference>
<dbReference type="GO" id="GO:0016301">
    <property type="term" value="F:kinase activity"/>
    <property type="evidence" value="ECO:0007669"/>
    <property type="project" value="UniProtKB-KW"/>
</dbReference>
<dbReference type="GO" id="GO:0046452">
    <property type="term" value="P:dihydrofolate metabolic process"/>
    <property type="evidence" value="ECO:0007669"/>
    <property type="project" value="TreeGrafter"/>
</dbReference>
<proteinExistence type="inferred from homology"/>
<comment type="similarity">
    <text evidence="2 8">Belongs to the dihydrofolate reductase family.</text>
</comment>
<gene>
    <name evidence="10" type="ORF">BS101_11795</name>
</gene>
<dbReference type="UniPathway" id="UPA00077">
    <property type="reaction ID" value="UER00158"/>
</dbReference>
<keyword evidence="10" id="KW-0418">Kinase</keyword>
<dbReference type="GO" id="GO:0070401">
    <property type="term" value="F:NADP+ binding"/>
    <property type="evidence" value="ECO:0007669"/>
    <property type="project" value="UniProtKB-ARBA"/>
</dbReference>
<dbReference type="Proteomes" id="UP000184604">
    <property type="component" value="Chromosome"/>
</dbReference>
<evidence type="ECO:0000256" key="8">
    <source>
        <dbReference type="PIRNR" id="PIRNR000194"/>
    </source>
</evidence>
<name>A0A1L5F8N7_CLOKL</name>
<dbReference type="RefSeq" id="WP_073539001.1">
    <property type="nucleotide sequence ID" value="NZ_CP018335.1"/>
</dbReference>
<dbReference type="SUPFAM" id="SSF53597">
    <property type="entry name" value="Dihydrofolate reductase-like"/>
    <property type="match status" value="1"/>
</dbReference>
<dbReference type="GO" id="GO:0004146">
    <property type="term" value="F:dihydrofolate reductase activity"/>
    <property type="evidence" value="ECO:0007669"/>
    <property type="project" value="UniProtKB-EC"/>
</dbReference>
<evidence type="ECO:0000256" key="6">
    <source>
        <dbReference type="ARBA" id="ARBA00023002"/>
    </source>
</evidence>
<accession>A0A1L5F8N7</accession>
<keyword evidence="4 8" id="KW-0554">One-carbon metabolism</keyword>
<dbReference type="PROSITE" id="PS51330">
    <property type="entry name" value="DHFR_2"/>
    <property type="match status" value="1"/>
</dbReference>
<evidence type="ECO:0000259" key="9">
    <source>
        <dbReference type="PROSITE" id="PS51330"/>
    </source>
</evidence>
<dbReference type="EMBL" id="CP018335">
    <property type="protein sequence ID" value="APM39375.1"/>
    <property type="molecule type" value="Genomic_DNA"/>
</dbReference>
<dbReference type="InterPro" id="IPR001796">
    <property type="entry name" value="DHFR_dom"/>
</dbReference>
<dbReference type="PIRSF" id="PIRSF000194">
    <property type="entry name" value="DHFR"/>
    <property type="match status" value="1"/>
</dbReference>
<feature type="domain" description="DHFR" evidence="9">
    <location>
        <begin position="1"/>
        <end position="158"/>
    </location>
</feature>
<dbReference type="PANTHER" id="PTHR48069">
    <property type="entry name" value="DIHYDROFOLATE REDUCTASE"/>
    <property type="match status" value="1"/>
</dbReference>
<sequence>MLNIIVAVGENYVIGHNNKLIWHISRDLKRFKKITYGKTVIMGRKTFESLPSILPNRKHIVITRDHSYNVKDENVLVVNNIEDVLRYVDSDEEAFVIGGGEVYKQLLPYCSRLYLTKIAAKKDGDTYFPEFDKDNYSIIECEKHNEDNMEYSFVTLEKHT</sequence>
<dbReference type="GO" id="GO:0046655">
    <property type="term" value="P:folic acid metabolic process"/>
    <property type="evidence" value="ECO:0007669"/>
    <property type="project" value="TreeGrafter"/>
</dbReference>
<dbReference type="Gene3D" id="3.40.430.10">
    <property type="entry name" value="Dihydrofolate Reductase, subunit A"/>
    <property type="match status" value="1"/>
</dbReference>
<protein>
    <recommendedName>
        <fullName evidence="3 8">Dihydrofolate reductase</fullName>
        <ecNumber evidence="3 8">1.5.1.3</ecNumber>
    </recommendedName>
</protein>
<reference evidence="10 11" key="1">
    <citation type="submission" date="2016-12" db="EMBL/GenBank/DDBJ databases">
        <title>Complete genome sequence of Clostridium kluyveri JZZ isolated from the pit mud of a Chinese flavor liquor-making factory.</title>
        <authorList>
            <person name="Wang Y."/>
        </authorList>
    </citation>
    <scope>NUCLEOTIDE SEQUENCE [LARGE SCALE GENOMIC DNA]</scope>
    <source>
        <strain evidence="10 11">JZZ</strain>
    </source>
</reference>
<evidence type="ECO:0000256" key="1">
    <source>
        <dbReference type="ARBA" id="ARBA00004903"/>
    </source>
</evidence>
<keyword evidence="10" id="KW-0808">Transferase</keyword>
<dbReference type="InterPro" id="IPR024072">
    <property type="entry name" value="DHFR-like_dom_sf"/>
</dbReference>
<comment type="pathway">
    <text evidence="1 8">Cofactor biosynthesis; tetrahydrofolate biosynthesis; 5,6,7,8-tetrahydrofolate from 7,8-dihydrofolate: step 1/1.</text>
</comment>
<evidence type="ECO:0000313" key="11">
    <source>
        <dbReference type="Proteomes" id="UP000184604"/>
    </source>
</evidence>
<dbReference type="FunFam" id="3.40.430.10:FF:000001">
    <property type="entry name" value="Dihydrofolate reductase"/>
    <property type="match status" value="1"/>
</dbReference>
<organism evidence="10 11">
    <name type="scientific">Clostridium kluyveri</name>
    <dbReference type="NCBI Taxonomy" id="1534"/>
    <lineage>
        <taxon>Bacteria</taxon>
        <taxon>Bacillati</taxon>
        <taxon>Bacillota</taxon>
        <taxon>Clostridia</taxon>
        <taxon>Eubacteriales</taxon>
        <taxon>Clostridiaceae</taxon>
        <taxon>Clostridium</taxon>
    </lineage>
</organism>
<evidence type="ECO:0000256" key="7">
    <source>
        <dbReference type="ARBA" id="ARBA00025067"/>
    </source>
</evidence>
<evidence type="ECO:0000256" key="3">
    <source>
        <dbReference type="ARBA" id="ARBA00012856"/>
    </source>
</evidence>